<dbReference type="EMBL" id="CSAE01000029">
    <property type="protein sequence ID" value="COV08853.1"/>
    <property type="molecule type" value="Genomic_DNA"/>
</dbReference>
<evidence type="ECO:0000313" key="2">
    <source>
        <dbReference type="EMBL" id="COY42695.1"/>
    </source>
</evidence>
<name>A0A0T7PRB3_MYCTX</name>
<evidence type="ECO:0000313" key="4">
    <source>
        <dbReference type="Proteomes" id="UP000039021"/>
    </source>
</evidence>
<proteinExistence type="predicted"/>
<reference evidence="1" key="2">
    <citation type="submission" date="2015-03" db="EMBL/GenBank/DDBJ databases">
        <authorList>
            <person name="Murphy D."/>
        </authorList>
    </citation>
    <scope>NUCLEOTIDE SEQUENCE [LARGE SCALE GENOMIC DNA]</scope>
    <source>
        <strain evidence="1">K00500041</strain>
    </source>
</reference>
<protein>
    <submittedName>
        <fullName evidence="1">Uncharacterized protein</fullName>
    </submittedName>
</protein>
<organism evidence="1 3">
    <name type="scientific">Mycobacterium tuberculosis</name>
    <dbReference type="NCBI Taxonomy" id="1773"/>
    <lineage>
        <taxon>Bacteria</taxon>
        <taxon>Bacillati</taxon>
        <taxon>Actinomycetota</taxon>
        <taxon>Actinomycetes</taxon>
        <taxon>Mycobacteriales</taxon>
        <taxon>Mycobacteriaceae</taxon>
        <taxon>Mycobacterium</taxon>
        <taxon>Mycobacterium tuberculosis complex</taxon>
    </lineage>
</organism>
<evidence type="ECO:0000313" key="1">
    <source>
        <dbReference type="EMBL" id="COV08853.1"/>
    </source>
</evidence>
<dbReference type="AlphaFoldDB" id="A0A0T7PRB3"/>
<gene>
    <name evidence="1" type="ORF">ERS007703_00487</name>
    <name evidence="2" type="ORF">ERS007739_02589</name>
</gene>
<accession>A0A0T7PRB3</accession>
<sequence>MKSTNTCLSPSISVTLATLPTSTPAARTNCPARSPLTWVNTAEYPVV</sequence>
<reference evidence="2" key="3">
    <citation type="submission" date="2015-03" db="EMBL/GenBank/DDBJ databases">
        <authorList>
            <consortium name="Pathogen Informatics"/>
            <person name="Murphy D."/>
        </authorList>
    </citation>
    <scope>NUCLEOTIDE SEQUENCE</scope>
    <source>
        <strain evidence="2">N09902308</strain>
    </source>
</reference>
<reference evidence="3 4" key="1">
    <citation type="submission" date="2015-03" db="EMBL/GenBank/DDBJ databases">
        <authorList>
            <consortium name="Pathogen Informatics"/>
        </authorList>
    </citation>
    <scope>NUCLEOTIDE SEQUENCE [LARGE SCALE GENOMIC DNA]</scope>
    <source>
        <strain evidence="3">K00500041</strain>
        <strain evidence="4">N09902308</strain>
    </source>
</reference>
<dbReference type="EMBL" id="CSBK01001206">
    <property type="protein sequence ID" value="COY42695.1"/>
    <property type="molecule type" value="Genomic_DNA"/>
</dbReference>
<dbReference type="Proteomes" id="UP000038802">
    <property type="component" value="Unassembled WGS sequence"/>
</dbReference>
<dbReference type="Proteomes" id="UP000039021">
    <property type="component" value="Unassembled WGS sequence"/>
</dbReference>
<evidence type="ECO:0000313" key="3">
    <source>
        <dbReference type="Proteomes" id="UP000038802"/>
    </source>
</evidence>